<dbReference type="EMBL" id="JAUJSQ010000005">
    <property type="protein sequence ID" value="MDN7932680.1"/>
    <property type="molecule type" value="Genomic_DNA"/>
</dbReference>
<name>A0ABT8PC33_9BURK</name>
<comment type="caution">
    <text evidence="1">The sequence shown here is derived from an EMBL/GenBank/DDBJ whole genome shotgun (WGS) entry which is preliminary data.</text>
</comment>
<sequence length="82" mass="8971">MPATLHACTYAVASILRGDDMTRSRPRAGTTGARLSPPFPAFSPFLPPHAAAPNRDDAIAPDNIFSLSFQFRFVIILPVFRE</sequence>
<accession>A0ABT8PC33</accession>
<reference evidence="1" key="1">
    <citation type="submission" date="2023-07" db="EMBL/GenBank/DDBJ databases">
        <title>A collection of bacterial strains from the Burkholderia cepacia Research Laboratory and Repository.</title>
        <authorList>
            <person name="Lipuma J."/>
            <person name="Spilker T."/>
            <person name="Caverly L."/>
        </authorList>
    </citation>
    <scope>NUCLEOTIDE SEQUENCE</scope>
    <source>
        <strain evidence="1">AU42020</strain>
    </source>
</reference>
<keyword evidence="2" id="KW-1185">Reference proteome</keyword>
<gene>
    <name evidence="1" type="ORF">QZM52_15430</name>
</gene>
<dbReference type="RefSeq" id="WP_301755680.1">
    <property type="nucleotide sequence ID" value="NZ_JAUJSQ010000005.1"/>
</dbReference>
<evidence type="ECO:0000313" key="1">
    <source>
        <dbReference type="EMBL" id="MDN7932680.1"/>
    </source>
</evidence>
<dbReference type="Proteomes" id="UP001171606">
    <property type="component" value="Unassembled WGS sequence"/>
</dbReference>
<protein>
    <submittedName>
        <fullName evidence="1">Uncharacterized protein</fullName>
    </submittedName>
</protein>
<organism evidence="1 2">
    <name type="scientific">Burkholderia metallica</name>
    <dbReference type="NCBI Taxonomy" id="488729"/>
    <lineage>
        <taxon>Bacteria</taxon>
        <taxon>Pseudomonadati</taxon>
        <taxon>Pseudomonadota</taxon>
        <taxon>Betaproteobacteria</taxon>
        <taxon>Burkholderiales</taxon>
        <taxon>Burkholderiaceae</taxon>
        <taxon>Burkholderia</taxon>
        <taxon>Burkholderia cepacia complex</taxon>
    </lineage>
</organism>
<proteinExistence type="predicted"/>
<evidence type="ECO:0000313" key="2">
    <source>
        <dbReference type="Proteomes" id="UP001171606"/>
    </source>
</evidence>